<comment type="caution">
    <text evidence="1">The sequence shown here is derived from an EMBL/GenBank/DDBJ whole genome shotgun (WGS) entry which is preliminary data.</text>
</comment>
<reference evidence="1" key="1">
    <citation type="submission" date="2021-01" db="EMBL/GenBank/DDBJ databases">
        <authorList>
            <consortium name="Genoscope - CEA"/>
            <person name="William W."/>
        </authorList>
    </citation>
    <scope>NUCLEOTIDE SEQUENCE</scope>
</reference>
<evidence type="ECO:0000313" key="2">
    <source>
        <dbReference type="Proteomes" id="UP000688137"/>
    </source>
</evidence>
<sequence>MQSTQGTQDQIKQIPLLVTIKNLSEVERFESFILYRCVILEDHYEIKTKNIYLILKKCLNKQIVKNQQLIIQIEDYKVQNDFLVVGKFKEITKITYQESSIEVEEGTQDLKESQLNKFSELMKDNYYNIRATLQDKAEKQTVDGNYFLSFTLIDFFTKQSIKGFLFINVAGQDAYSQFNTLLENHQEYIFKKVRVDTFYNQNQIHFDSQTTMEVIPSSIKWINWNQISFHMIGNDCNLIGYIYKIQPTKQISANLEITKISIFDMNFDKVKIIIWGQFAKTIDFKENTILGFLNLVVKAYQNKLQLQLNYKTRIIKNTKFFEQIEKFNEFQKKISEEFDLIDKRSSFYKMKFSDLKSVHEEFNQTSDLNYINYYRIKATIVNIQEINSIQSINKILYLLITIRDKSEKDFVLRVNDSKFIKKILNLTDEELNGLKEKSQKQVKNQLFNDAQNKKFDLIIIGQNVEINNEIKPSFKLVKIFSNKEDDSKIENIQKIVKLN</sequence>
<dbReference type="EMBL" id="CAJJDM010000025">
    <property type="protein sequence ID" value="CAD8057670.1"/>
    <property type="molecule type" value="Genomic_DNA"/>
</dbReference>
<accession>A0A8S1KQC6</accession>
<proteinExistence type="predicted"/>
<gene>
    <name evidence="1" type="ORF">PPRIM_AZ9-3.1.T0260160</name>
</gene>
<organism evidence="1 2">
    <name type="scientific">Paramecium primaurelia</name>
    <dbReference type="NCBI Taxonomy" id="5886"/>
    <lineage>
        <taxon>Eukaryota</taxon>
        <taxon>Sar</taxon>
        <taxon>Alveolata</taxon>
        <taxon>Ciliophora</taxon>
        <taxon>Intramacronucleata</taxon>
        <taxon>Oligohymenophorea</taxon>
        <taxon>Peniculida</taxon>
        <taxon>Parameciidae</taxon>
        <taxon>Paramecium</taxon>
    </lineage>
</organism>
<evidence type="ECO:0000313" key="1">
    <source>
        <dbReference type="EMBL" id="CAD8057670.1"/>
    </source>
</evidence>
<dbReference type="OMA" id="QMIGKNC"/>
<keyword evidence="2" id="KW-1185">Reference proteome</keyword>
<dbReference type="AlphaFoldDB" id="A0A8S1KQC6"/>
<protein>
    <submittedName>
        <fullName evidence="1">Uncharacterized protein</fullName>
    </submittedName>
</protein>
<dbReference type="Proteomes" id="UP000688137">
    <property type="component" value="Unassembled WGS sequence"/>
</dbReference>
<name>A0A8S1KQC6_PARPR</name>